<name>A0A101CI62_9FLAO</name>
<dbReference type="GO" id="GO:0016788">
    <property type="term" value="F:hydrolase activity, acting on ester bonds"/>
    <property type="evidence" value="ECO:0007669"/>
    <property type="project" value="UniProtKB-ARBA"/>
</dbReference>
<evidence type="ECO:0000313" key="2">
    <source>
        <dbReference type="EMBL" id="KUJ56455.1"/>
    </source>
</evidence>
<gene>
    <name evidence="2" type="ORF">AR686_07790</name>
</gene>
<sequence length="612" mass="66950">MGKTLKINIKMPTTNINGNQITINVNDTVPPENFATIDSGSLIGTVYTKAQDNEWREEVEAAVTTSIKGVAKPDDVITTTGFYRMLANTADTYTNYLDLNDEPIVVTDADLNIVSGVQRNEVIFEITNGVTEKRVYAKVGNDGANGTATIPEWAAGSYSPDAMVIYDFVQYITPTGATATDVPSEDSLVWKQIGGKVDLDIDGGALSFDVGKGNLPIPTGVTPIWVQKTPTLLDGYYTYNNGSNSVSEVYGVGFKRASFTALSGQRIRVKIGQFYIQNNSNGINPICIHIKNSTGSIIYYSKGMAETGIPEPSTGLDATTGTFQFEKDITVDSTIYVCGDYSAIPILEMYVRENVTGPNRFIVNTSMADQAGGYVSFDNYQPGAANPYKNKEQAILGDSLSEDPPSGQTPTTSKYWYTFLEEKLELNFKTYAVSGNTWSDMYNQALQAKSDLVAGTHFFHLFTLFGGTNDFYFNVPIGEFYTTSGGVRTLNLDPSTFKGRINRLINYIKRNFPTTPIRMFNILHRGAAQGTPGELTANGIGVFLDEYSKAIDDAGKLWAVPVIDVRGESGLYPVIPEALQFYTSSNDYLHLSPLGHEKLADYYMAKLLGLPI</sequence>
<dbReference type="Gene3D" id="3.40.50.1110">
    <property type="entry name" value="SGNH hydrolase"/>
    <property type="match status" value="1"/>
</dbReference>
<dbReference type="InterPro" id="IPR013830">
    <property type="entry name" value="SGNH_hydro"/>
</dbReference>
<feature type="domain" description="SGNH hydrolase-type esterase" evidence="1">
    <location>
        <begin position="395"/>
        <end position="597"/>
    </location>
</feature>
<dbReference type="Proteomes" id="UP000054388">
    <property type="component" value="Unassembled WGS sequence"/>
</dbReference>
<accession>A0A101CI62</accession>
<evidence type="ECO:0000259" key="1">
    <source>
        <dbReference type="Pfam" id="PF13472"/>
    </source>
</evidence>
<reference evidence="2 3" key="1">
    <citation type="submission" date="2015-10" db="EMBL/GenBank/DDBJ databases">
        <title>Genome sequence of Chryseobacterium greenlandense.</title>
        <authorList>
            <person name="Newman J."/>
            <person name="Fischer K."/>
            <person name="Miller J."/>
        </authorList>
    </citation>
    <scope>NUCLEOTIDE SEQUENCE [LARGE SCALE GENOMIC DNA]</scope>
    <source>
        <strain evidence="2 3">UMB34</strain>
    </source>
</reference>
<dbReference type="AlphaFoldDB" id="A0A101CI62"/>
<dbReference type="InterPro" id="IPR036514">
    <property type="entry name" value="SGNH_hydro_sf"/>
</dbReference>
<dbReference type="EMBL" id="LMAI01000004">
    <property type="protein sequence ID" value="KUJ56455.1"/>
    <property type="molecule type" value="Genomic_DNA"/>
</dbReference>
<dbReference type="Pfam" id="PF13472">
    <property type="entry name" value="Lipase_GDSL_2"/>
    <property type="match status" value="1"/>
</dbReference>
<evidence type="ECO:0000313" key="3">
    <source>
        <dbReference type="Proteomes" id="UP000054388"/>
    </source>
</evidence>
<dbReference type="SUPFAM" id="SSF52266">
    <property type="entry name" value="SGNH hydrolase"/>
    <property type="match status" value="1"/>
</dbReference>
<dbReference type="CDD" id="cd00229">
    <property type="entry name" value="SGNH_hydrolase"/>
    <property type="match status" value="1"/>
</dbReference>
<organism evidence="2 3">
    <name type="scientific">Chryseobacterium aquaticum subsp. greenlandense</name>
    <dbReference type="NCBI Taxonomy" id="345663"/>
    <lineage>
        <taxon>Bacteria</taxon>
        <taxon>Pseudomonadati</taxon>
        <taxon>Bacteroidota</taxon>
        <taxon>Flavobacteriia</taxon>
        <taxon>Flavobacteriales</taxon>
        <taxon>Weeksellaceae</taxon>
        <taxon>Chryseobacterium group</taxon>
        <taxon>Chryseobacterium</taxon>
    </lineage>
</organism>
<comment type="caution">
    <text evidence="2">The sequence shown here is derived from an EMBL/GenBank/DDBJ whole genome shotgun (WGS) entry which is preliminary data.</text>
</comment>
<protein>
    <recommendedName>
        <fullName evidence="1">SGNH hydrolase-type esterase domain-containing protein</fullName>
    </recommendedName>
</protein>
<proteinExistence type="predicted"/>